<dbReference type="Proteomes" id="UP000298860">
    <property type="component" value="Unassembled WGS sequence"/>
</dbReference>
<dbReference type="AlphaFoldDB" id="A0A4D4JA52"/>
<keyword evidence="3" id="KW-1185">Reference proteome</keyword>
<protein>
    <recommendedName>
        <fullName evidence="1">Glycosyltransferase 2-like domain-containing protein</fullName>
    </recommendedName>
</protein>
<organism evidence="2 3">
    <name type="scientific">Gandjariella thermophila</name>
    <dbReference type="NCBI Taxonomy" id="1931992"/>
    <lineage>
        <taxon>Bacteria</taxon>
        <taxon>Bacillati</taxon>
        <taxon>Actinomycetota</taxon>
        <taxon>Actinomycetes</taxon>
        <taxon>Pseudonocardiales</taxon>
        <taxon>Pseudonocardiaceae</taxon>
        <taxon>Gandjariella</taxon>
    </lineage>
</organism>
<comment type="caution">
    <text evidence="2">The sequence shown here is derived from an EMBL/GenBank/DDBJ whole genome shotgun (WGS) entry which is preliminary data.</text>
</comment>
<dbReference type="Pfam" id="PF00535">
    <property type="entry name" value="Glycos_transf_2"/>
    <property type="match status" value="1"/>
</dbReference>
<dbReference type="InterPro" id="IPR001173">
    <property type="entry name" value="Glyco_trans_2-like"/>
</dbReference>
<gene>
    <name evidence="2" type="ORF">GTS_51840</name>
</gene>
<sequence length="679" mass="74787">MVTRPEVSVLIVNWNTREATRRCLDSLPGAVTDGLGYQVIVVDNASRDGSADVLATYRDIVWIRNDTNVGFAAAVNQAYRHATGELILLLNSDICLGPGALTALVRFLRQRPDAAGVAPLYLNPDGTLQQHYMRLPTFRSALALGTVLRFLPGFHRAWRDHVLAGEEFSRPRPVPQPSVSCLLLRRGVLGADRIFDERFPLYFNDVWLARGLAEAGHELWVTPDAAATHTLGASTRLLGAEKRTAYRLEGLVRYVRLTQTTPRLRVFQLVVLLDRLARRVLRLRGHLALAQLWAALRGTLGPLPDLDPRGWVVMFSGVGWLRWSAGEHRQHALARALSARRRVLFVDPCPQRLRWTFDVRQVAGSLWHACVPGVLPAGRALPPANWVNRRVAAVLLRRWLRRRPGARLVWLDEDLSAPCARWLGADAVVYDVADLDWTFARPCNRWHLRRGMATAVRLADRVVTSSPALPRWLPPSRCPPVVVPNGCDPQRFTPDGPLAPAVADLAGPRLGYAGAIDTRAFDADMLAAVARHRPDWTFVLIGPATRAGRAPLAGLGNVHVLGAMHAHDVPAALRACDVCLIPYRVGGLVDYVHPKKLYEYLALGKPVVATRLPALVALDGLVYLADGSTEFATAIEKALAACHDPASAARRRAVACRNSWSNRCEQLLALFATLEGARP</sequence>
<evidence type="ECO:0000313" key="3">
    <source>
        <dbReference type="Proteomes" id="UP000298860"/>
    </source>
</evidence>
<dbReference type="OrthoDB" id="9771846at2"/>
<proteinExistence type="predicted"/>
<dbReference type="PANTHER" id="PTHR43179">
    <property type="entry name" value="RHAMNOSYLTRANSFERASE WBBL"/>
    <property type="match status" value="1"/>
</dbReference>
<dbReference type="InterPro" id="IPR029044">
    <property type="entry name" value="Nucleotide-diphossugar_trans"/>
</dbReference>
<dbReference type="PANTHER" id="PTHR43179:SF7">
    <property type="entry name" value="RHAMNOSYLTRANSFERASE WBBL"/>
    <property type="match status" value="1"/>
</dbReference>
<evidence type="ECO:0000313" key="2">
    <source>
        <dbReference type="EMBL" id="GDY33551.1"/>
    </source>
</evidence>
<dbReference type="Pfam" id="PF13692">
    <property type="entry name" value="Glyco_trans_1_4"/>
    <property type="match status" value="1"/>
</dbReference>
<dbReference type="Gene3D" id="3.90.550.10">
    <property type="entry name" value="Spore Coat Polysaccharide Biosynthesis Protein SpsA, Chain A"/>
    <property type="match status" value="1"/>
</dbReference>
<dbReference type="CDD" id="cd04186">
    <property type="entry name" value="GT_2_like_c"/>
    <property type="match status" value="1"/>
</dbReference>
<name>A0A4D4JA52_9PSEU</name>
<evidence type="ECO:0000259" key="1">
    <source>
        <dbReference type="Pfam" id="PF00535"/>
    </source>
</evidence>
<accession>A0A4D4JA52</accession>
<dbReference type="RefSeq" id="WP_137816485.1">
    <property type="nucleotide sequence ID" value="NZ_BJFL01000046.1"/>
</dbReference>
<reference evidence="3" key="1">
    <citation type="submission" date="2019-04" db="EMBL/GenBank/DDBJ databases">
        <title>Draft genome sequence of Pseudonocardiaceae bacterium SL3-2-4.</title>
        <authorList>
            <person name="Ningsih F."/>
            <person name="Yokota A."/>
            <person name="Sakai Y."/>
            <person name="Nanatani K."/>
            <person name="Yabe S."/>
            <person name="Oetari A."/>
            <person name="Sjamsuridzal W."/>
        </authorList>
    </citation>
    <scope>NUCLEOTIDE SEQUENCE [LARGE SCALE GENOMIC DNA]</scope>
    <source>
        <strain evidence="3">SL3-2-4</strain>
    </source>
</reference>
<dbReference type="SUPFAM" id="SSF53448">
    <property type="entry name" value="Nucleotide-diphospho-sugar transferases"/>
    <property type="match status" value="1"/>
</dbReference>
<dbReference type="SUPFAM" id="SSF53756">
    <property type="entry name" value="UDP-Glycosyltransferase/glycogen phosphorylase"/>
    <property type="match status" value="1"/>
</dbReference>
<dbReference type="Gene3D" id="3.40.50.2000">
    <property type="entry name" value="Glycogen Phosphorylase B"/>
    <property type="match status" value="1"/>
</dbReference>
<feature type="domain" description="Glycosyltransferase 2-like" evidence="1">
    <location>
        <begin position="8"/>
        <end position="159"/>
    </location>
</feature>
<dbReference type="EMBL" id="BJFL01000046">
    <property type="protein sequence ID" value="GDY33551.1"/>
    <property type="molecule type" value="Genomic_DNA"/>
</dbReference>